<protein>
    <submittedName>
        <fullName evidence="2">Uncharacterized protein</fullName>
    </submittedName>
</protein>
<organism evidence="2 3">
    <name type="scientific">Poecilia reticulata</name>
    <name type="common">Guppy</name>
    <name type="synonym">Acanthophacelus reticulatus</name>
    <dbReference type="NCBI Taxonomy" id="8081"/>
    <lineage>
        <taxon>Eukaryota</taxon>
        <taxon>Metazoa</taxon>
        <taxon>Chordata</taxon>
        <taxon>Craniata</taxon>
        <taxon>Vertebrata</taxon>
        <taxon>Euteleostomi</taxon>
        <taxon>Actinopterygii</taxon>
        <taxon>Neopterygii</taxon>
        <taxon>Teleostei</taxon>
        <taxon>Neoteleostei</taxon>
        <taxon>Acanthomorphata</taxon>
        <taxon>Ovalentaria</taxon>
        <taxon>Atherinomorphae</taxon>
        <taxon>Cyprinodontiformes</taxon>
        <taxon>Poeciliidae</taxon>
        <taxon>Poeciliinae</taxon>
        <taxon>Poecilia</taxon>
    </lineage>
</organism>
<keyword evidence="3" id="KW-1185">Reference proteome</keyword>
<dbReference type="AlphaFoldDB" id="A0A3P9N2V8"/>
<dbReference type="Ensembl" id="ENSPRET00000003982.1">
    <property type="protein sequence ID" value="ENSPREP00000003926.1"/>
    <property type="gene ID" value="ENSPREG00000002799.1"/>
</dbReference>
<reference evidence="2" key="3">
    <citation type="submission" date="2025-09" db="UniProtKB">
        <authorList>
            <consortium name="Ensembl"/>
        </authorList>
    </citation>
    <scope>IDENTIFICATION</scope>
    <source>
        <strain evidence="2">Guanapo</strain>
    </source>
</reference>
<evidence type="ECO:0000313" key="3">
    <source>
        <dbReference type="Proteomes" id="UP000242638"/>
    </source>
</evidence>
<reference evidence="2" key="2">
    <citation type="submission" date="2025-08" db="UniProtKB">
        <authorList>
            <consortium name="Ensembl"/>
        </authorList>
    </citation>
    <scope>IDENTIFICATION</scope>
    <source>
        <strain evidence="2">Guanapo</strain>
    </source>
</reference>
<feature type="region of interest" description="Disordered" evidence="1">
    <location>
        <begin position="14"/>
        <end position="36"/>
    </location>
</feature>
<sequence>MPFSAITTNCHEQKTKLTAQSRMSSTRDRGVLGPAHKARNMPKHFFITCQMAFHSVSIQASPLLFVTRREAVLMFDSDEQIMHMTK</sequence>
<dbReference type="Proteomes" id="UP000242638">
    <property type="component" value="Unassembled WGS sequence"/>
</dbReference>
<accession>A0A3P9N2V8</accession>
<feature type="compositionally biased region" description="Polar residues" evidence="1">
    <location>
        <begin position="14"/>
        <end position="24"/>
    </location>
</feature>
<evidence type="ECO:0000256" key="1">
    <source>
        <dbReference type="SAM" id="MobiDB-lite"/>
    </source>
</evidence>
<proteinExistence type="predicted"/>
<name>A0A3P9N2V8_POERE</name>
<evidence type="ECO:0000313" key="2">
    <source>
        <dbReference type="Ensembl" id="ENSPREP00000003926.1"/>
    </source>
</evidence>
<reference evidence="3" key="1">
    <citation type="submission" date="2013-11" db="EMBL/GenBank/DDBJ databases">
        <title>The genomic landscape of the Guanapo guppy.</title>
        <authorList>
            <person name="Kuenstner A."/>
            <person name="Dreyer C."/>
        </authorList>
    </citation>
    <scope>NUCLEOTIDE SEQUENCE</scope>
    <source>
        <strain evidence="3">Guanapo</strain>
    </source>
</reference>